<dbReference type="PANTHER" id="PTHR33164:SF43">
    <property type="entry name" value="HTH-TYPE TRANSCRIPTIONAL REPRESSOR YETL"/>
    <property type="match status" value="1"/>
</dbReference>
<dbReference type="InterPro" id="IPR002831">
    <property type="entry name" value="Tscrpt_reg_TrmB_N"/>
</dbReference>
<dbReference type="SMART" id="SM00347">
    <property type="entry name" value="HTH_MARR"/>
    <property type="match status" value="1"/>
</dbReference>
<evidence type="ECO:0000259" key="1">
    <source>
        <dbReference type="PROSITE" id="PS50995"/>
    </source>
</evidence>
<proteinExistence type="predicted"/>
<evidence type="ECO:0000313" key="2">
    <source>
        <dbReference type="EMBL" id="MEW9310678.1"/>
    </source>
</evidence>
<gene>
    <name evidence="2" type="ORF">ABXS05_34410</name>
</gene>
<dbReference type="PANTHER" id="PTHR33164">
    <property type="entry name" value="TRANSCRIPTIONAL REGULATOR, MARR FAMILY"/>
    <property type="match status" value="1"/>
</dbReference>
<feature type="domain" description="HTH marR-type" evidence="1">
    <location>
        <begin position="1"/>
        <end position="154"/>
    </location>
</feature>
<accession>A0ABV3PZ33</accession>
<dbReference type="InterPro" id="IPR036388">
    <property type="entry name" value="WH-like_DNA-bd_sf"/>
</dbReference>
<dbReference type="Gene3D" id="1.10.10.10">
    <property type="entry name" value="Winged helix-like DNA-binding domain superfamily/Winged helix DNA-binding domain"/>
    <property type="match status" value="1"/>
</dbReference>
<dbReference type="EMBL" id="JBFNQD010000033">
    <property type="protein sequence ID" value="MEW9310678.1"/>
    <property type="molecule type" value="Genomic_DNA"/>
</dbReference>
<dbReference type="RefSeq" id="WP_068284995.1">
    <property type="nucleotide sequence ID" value="NZ_JBFNQD010000033.1"/>
</dbReference>
<dbReference type="SUPFAM" id="SSF46785">
    <property type="entry name" value="Winged helix' DNA-binding domain"/>
    <property type="match status" value="1"/>
</dbReference>
<dbReference type="Proteomes" id="UP001555786">
    <property type="component" value="Unassembled WGS sequence"/>
</dbReference>
<organism evidence="2 3">
    <name type="scientific">Labrys neptuniae</name>
    <dbReference type="NCBI Taxonomy" id="376174"/>
    <lineage>
        <taxon>Bacteria</taxon>
        <taxon>Pseudomonadati</taxon>
        <taxon>Pseudomonadota</taxon>
        <taxon>Alphaproteobacteria</taxon>
        <taxon>Hyphomicrobiales</taxon>
        <taxon>Xanthobacteraceae</taxon>
        <taxon>Labrys</taxon>
    </lineage>
</organism>
<dbReference type="InterPro" id="IPR036390">
    <property type="entry name" value="WH_DNA-bd_sf"/>
</dbReference>
<dbReference type="Pfam" id="PF01978">
    <property type="entry name" value="TrmB"/>
    <property type="match status" value="1"/>
</dbReference>
<reference evidence="2 3" key="1">
    <citation type="submission" date="2024-07" db="EMBL/GenBank/DDBJ databases">
        <title>Description of Labrys sedimenti sp. nov., isolated from a diclofenac-degrading enrichment culture.</title>
        <authorList>
            <person name="Tancsics A."/>
            <person name="Csepanyi A."/>
        </authorList>
    </citation>
    <scope>NUCLEOTIDE SEQUENCE [LARGE SCALE GENOMIC DNA]</scope>
    <source>
        <strain evidence="2 3">LMG 23578</strain>
    </source>
</reference>
<sequence>MNFSAENSTALDVTSLCRDHAFAEALTICLWANYWSHRTITATENSFGLNRDDCNVLITLWRYRQLTASEIAQLNGRPKNSIGRAVKRLTEKKLAQIHADKVDSRKKNLRLTADGLAMMERLKPIFIDRQEDMLSRLDKNQRKIVRDLLFKTFVDLPAWQVD</sequence>
<dbReference type="InterPro" id="IPR000835">
    <property type="entry name" value="HTH_MarR-typ"/>
</dbReference>
<keyword evidence="3" id="KW-1185">Reference proteome</keyword>
<name>A0ABV3PZ33_9HYPH</name>
<dbReference type="InterPro" id="IPR039422">
    <property type="entry name" value="MarR/SlyA-like"/>
</dbReference>
<comment type="caution">
    <text evidence="2">The sequence shown here is derived from an EMBL/GenBank/DDBJ whole genome shotgun (WGS) entry which is preliminary data.</text>
</comment>
<evidence type="ECO:0000313" key="3">
    <source>
        <dbReference type="Proteomes" id="UP001555786"/>
    </source>
</evidence>
<dbReference type="PROSITE" id="PS50995">
    <property type="entry name" value="HTH_MARR_2"/>
    <property type="match status" value="1"/>
</dbReference>
<protein>
    <submittedName>
        <fullName evidence="2">MarR family winged helix-turn-helix transcriptional regulator</fullName>
    </submittedName>
</protein>